<dbReference type="GO" id="GO:0042158">
    <property type="term" value="P:lipoprotein biosynthetic process"/>
    <property type="evidence" value="ECO:0007669"/>
    <property type="project" value="InterPro"/>
</dbReference>
<feature type="transmembrane region" description="Helical" evidence="1">
    <location>
        <begin position="241"/>
        <end position="259"/>
    </location>
</feature>
<keyword evidence="1" id="KW-0472">Membrane</keyword>
<dbReference type="EMBL" id="CP003360">
    <property type="protein sequence ID" value="AFM28135.1"/>
    <property type="molecule type" value="Genomic_DNA"/>
</dbReference>
<dbReference type="RefSeq" id="WP_014813231.1">
    <property type="nucleotide sequence ID" value="NC_018025.1"/>
</dbReference>
<keyword evidence="1" id="KW-0812">Transmembrane</keyword>
<feature type="transmembrane region" description="Helical" evidence="1">
    <location>
        <begin position="271"/>
        <end position="290"/>
    </location>
</feature>
<dbReference type="Pfam" id="PF01790">
    <property type="entry name" value="LGT"/>
    <property type="match status" value="1"/>
</dbReference>
<dbReference type="STRING" id="706587.Desti_5553"/>
<sequence>MFEISFFFLLLVVMVVLFRWGFVALPREGWQIMAVVPVAQVDSRTWKGLNLTFYGLLMAVSVIASVAVFLVLMGSIGVSLSTSLAMIVFLFSLCIPASSLLARVVEKRQNTFTIGGSAFLGLLVAPAVVWIVNSVVVGESPGAIPMIPGLACMAIAYALGEGIGRLACISFGCCYGKRISECHPIIQRLFGKYSFVFQGKTKKIQYEGGMEGVPVIPIQALTCTVLVFTALVGSGLYVKGAYVHAFLFCTIAAQAWRAISEFLRADYRGNGKISAYQVMAVLAIVYGITLSKLLPADDYPVPVLLNGLKLLWDPASILALELLGLVVFLHSGRSKVTGALLSFHLTCDPIPMISESRKENV</sequence>
<evidence type="ECO:0000256" key="1">
    <source>
        <dbReference type="SAM" id="Phobius"/>
    </source>
</evidence>
<feature type="transmembrane region" description="Helical" evidence="1">
    <location>
        <begin position="310"/>
        <end position="329"/>
    </location>
</feature>
<feature type="transmembrane region" description="Helical" evidence="1">
    <location>
        <begin position="142"/>
        <end position="160"/>
    </location>
</feature>
<proteinExistence type="predicted"/>
<keyword evidence="3" id="KW-1185">Reference proteome</keyword>
<keyword evidence="1" id="KW-1133">Transmembrane helix</keyword>
<dbReference type="eggNOG" id="COG0682">
    <property type="taxonomic scope" value="Bacteria"/>
</dbReference>
<feature type="transmembrane region" description="Helical" evidence="1">
    <location>
        <begin position="6"/>
        <end position="25"/>
    </location>
</feature>
<dbReference type="GO" id="GO:0008961">
    <property type="term" value="F:phosphatidylglycerol-prolipoprotein diacylglyceryl transferase activity"/>
    <property type="evidence" value="ECO:0007669"/>
    <property type="project" value="InterPro"/>
</dbReference>
<feature type="transmembrane region" description="Helical" evidence="1">
    <location>
        <begin position="117"/>
        <end position="136"/>
    </location>
</feature>
<dbReference type="HOGENOM" id="CLU_775499_0_0_7"/>
<feature type="transmembrane region" description="Helical" evidence="1">
    <location>
        <begin position="212"/>
        <end position="235"/>
    </location>
</feature>
<feature type="transmembrane region" description="Helical" evidence="1">
    <location>
        <begin position="84"/>
        <end position="105"/>
    </location>
</feature>
<organism evidence="2 3">
    <name type="scientific">Desulfomonile tiedjei (strain ATCC 49306 / DSM 6799 / DCB-1)</name>
    <dbReference type="NCBI Taxonomy" id="706587"/>
    <lineage>
        <taxon>Bacteria</taxon>
        <taxon>Pseudomonadati</taxon>
        <taxon>Thermodesulfobacteriota</taxon>
        <taxon>Desulfomonilia</taxon>
        <taxon>Desulfomonilales</taxon>
        <taxon>Desulfomonilaceae</taxon>
        <taxon>Desulfomonile</taxon>
    </lineage>
</organism>
<dbReference type="PATRIC" id="fig|706587.4.peg.6262"/>
<keyword evidence="2" id="KW-0808">Transferase</keyword>
<accession>I4CEZ4</accession>
<dbReference type="InterPro" id="IPR001640">
    <property type="entry name" value="Lgt"/>
</dbReference>
<feature type="transmembrane region" description="Helical" evidence="1">
    <location>
        <begin position="53"/>
        <end position="78"/>
    </location>
</feature>
<dbReference type="AlphaFoldDB" id="I4CEZ4"/>
<reference evidence="3" key="1">
    <citation type="submission" date="2012-06" db="EMBL/GenBank/DDBJ databases">
        <title>Complete sequence of chromosome of Desulfomonile tiedjei DSM 6799.</title>
        <authorList>
            <person name="Lucas S."/>
            <person name="Copeland A."/>
            <person name="Lapidus A."/>
            <person name="Glavina del Rio T."/>
            <person name="Dalin E."/>
            <person name="Tice H."/>
            <person name="Bruce D."/>
            <person name="Goodwin L."/>
            <person name="Pitluck S."/>
            <person name="Peters L."/>
            <person name="Ovchinnikova G."/>
            <person name="Zeytun A."/>
            <person name="Lu M."/>
            <person name="Kyrpides N."/>
            <person name="Mavromatis K."/>
            <person name="Ivanova N."/>
            <person name="Brettin T."/>
            <person name="Detter J.C."/>
            <person name="Han C."/>
            <person name="Larimer F."/>
            <person name="Land M."/>
            <person name="Hauser L."/>
            <person name="Markowitz V."/>
            <person name="Cheng J.-F."/>
            <person name="Hugenholtz P."/>
            <person name="Woyke T."/>
            <person name="Wu D."/>
            <person name="Spring S."/>
            <person name="Schroeder M."/>
            <person name="Brambilla E."/>
            <person name="Klenk H.-P."/>
            <person name="Eisen J.A."/>
        </authorList>
    </citation>
    <scope>NUCLEOTIDE SEQUENCE [LARGE SCALE GENOMIC DNA]</scope>
    <source>
        <strain evidence="3">ATCC 49306 / DSM 6799 / DCB-1</strain>
    </source>
</reference>
<keyword evidence="2" id="KW-0449">Lipoprotein</keyword>
<dbReference type="GO" id="GO:0005886">
    <property type="term" value="C:plasma membrane"/>
    <property type="evidence" value="ECO:0007669"/>
    <property type="project" value="InterPro"/>
</dbReference>
<name>I4CEZ4_DESTA</name>
<evidence type="ECO:0000313" key="2">
    <source>
        <dbReference type="EMBL" id="AFM28135.1"/>
    </source>
</evidence>
<dbReference type="OrthoDB" id="5386948at2"/>
<evidence type="ECO:0000313" key="3">
    <source>
        <dbReference type="Proteomes" id="UP000006055"/>
    </source>
</evidence>
<protein>
    <submittedName>
        <fullName evidence="2">Prolipoprotein diacylglyceryl transferase</fullName>
    </submittedName>
</protein>
<dbReference type="KEGG" id="dti:Desti_5553"/>
<gene>
    <name evidence="2" type="ordered locus">Desti_5553</name>
</gene>
<dbReference type="Proteomes" id="UP000006055">
    <property type="component" value="Chromosome"/>
</dbReference>